<comment type="caution">
    <text evidence="7">The sequence shown here is derived from an EMBL/GenBank/DDBJ whole genome shotgun (WGS) entry which is preliminary data.</text>
</comment>
<feature type="compositionally biased region" description="Basic residues" evidence="5">
    <location>
        <begin position="295"/>
        <end position="319"/>
    </location>
</feature>
<dbReference type="PANTHER" id="PTHR30346:SF0">
    <property type="entry name" value="HCA OPERON TRANSCRIPTIONAL ACTIVATOR HCAR"/>
    <property type="match status" value="1"/>
</dbReference>
<evidence type="ECO:0000256" key="1">
    <source>
        <dbReference type="ARBA" id="ARBA00009437"/>
    </source>
</evidence>
<evidence type="ECO:0000256" key="3">
    <source>
        <dbReference type="ARBA" id="ARBA00023125"/>
    </source>
</evidence>
<sequence length="319" mass="33278">MDETPHETVPTEPEAAAAPQAFRLGFAPGVTPAKWVRTWRDRLTVPLELVPIAALDAGASVRDGVVDAALVRRPVVRTGRPGTPHARAKVLHAIPLYDEVPVVVVGKEHLLSLADEVTIVDLAEEVVLHPLDDPFDWAGVGDDAADADRGTPPGLPAVERPADAAAAIALVAAGVGVVVVPMSVARLHHRKDVVHVPYAGGPTSGVSLVWPVEGAHPLAEELVGIVRGRSVNSSRGAAATDTQQAAGGGERQAAPLTRAEKERRAKAAAARKAEDHKAARARKVAERNEAARAKAMGKKAAKAKKPGKLSKGGGKGRKR</sequence>
<proteinExistence type="inferred from homology"/>
<dbReference type="Gene3D" id="3.40.190.10">
    <property type="entry name" value="Periplasmic binding protein-like II"/>
    <property type="match status" value="2"/>
</dbReference>
<keyword evidence="4" id="KW-0804">Transcription</keyword>
<dbReference type="Proteomes" id="UP000221394">
    <property type="component" value="Unassembled WGS sequence"/>
</dbReference>
<dbReference type="GO" id="GO:0032993">
    <property type="term" value="C:protein-DNA complex"/>
    <property type="evidence" value="ECO:0007669"/>
    <property type="project" value="TreeGrafter"/>
</dbReference>
<evidence type="ECO:0000256" key="4">
    <source>
        <dbReference type="ARBA" id="ARBA00023163"/>
    </source>
</evidence>
<name>A0A2A9EH13_9MICO</name>
<feature type="compositionally biased region" description="Low complexity" evidence="5">
    <location>
        <begin position="236"/>
        <end position="245"/>
    </location>
</feature>
<evidence type="ECO:0000256" key="5">
    <source>
        <dbReference type="SAM" id="MobiDB-lite"/>
    </source>
</evidence>
<comment type="similarity">
    <text evidence="1">Belongs to the LysR transcriptional regulatory family.</text>
</comment>
<dbReference type="AlphaFoldDB" id="A0A2A9EH13"/>
<dbReference type="PANTHER" id="PTHR30346">
    <property type="entry name" value="TRANSCRIPTIONAL DUAL REGULATOR HCAR-RELATED"/>
    <property type="match status" value="1"/>
</dbReference>
<evidence type="ECO:0000313" key="7">
    <source>
        <dbReference type="EMBL" id="PFG37532.1"/>
    </source>
</evidence>
<keyword evidence="2" id="KW-0805">Transcription regulation</keyword>
<keyword evidence="8" id="KW-1185">Reference proteome</keyword>
<dbReference type="Pfam" id="PF03466">
    <property type="entry name" value="LysR_substrate"/>
    <property type="match status" value="1"/>
</dbReference>
<dbReference type="SUPFAM" id="SSF53850">
    <property type="entry name" value="Periplasmic binding protein-like II"/>
    <property type="match status" value="1"/>
</dbReference>
<reference evidence="7 8" key="1">
    <citation type="submission" date="2017-10" db="EMBL/GenBank/DDBJ databases">
        <title>Sequencing the genomes of 1000 actinobacteria strains.</title>
        <authorList>
            <person name="Klenk H.-P."/>
        </authorList>
    </citation>
    <scope>NUCLEOTIDE SEQUENCE [LARGE SCALE GENOMIC DNA]</scope>
    <source>
        <strain evidence="7 8">DSM 21574</strain>
    </source>
</reference>
<feature type="domain" description="LysR substrate-binding" evidence="6">
    <location>
        <begin position="57"/>
        <end position="227"/>
    </location>
</feature>
<feature type="compositionally biased region" description="Basic and acidic residues" evidence="5">
    <location>
        <begin position="258"/>
        <end position="292"/>
    </location>
</feature>
<gene>
    <name evidence="7" type="ORF">ATL41_2299</name>
</gene>
<evidence type="ECO:0000256" key="2">
    <source>
        <dbReference type="ARBA" id="ARBA00023015"/>
    </source>
</evidence>
<evidence type="ECO:0000259" key="6">
    <source>
        <dbReference type="Pfam" id="PF03466"/>
    </source>
</evidence>
<feature type="region of interest" description="Disordered" evidence="5">
    <location>
        <begin position="231"/>
        <end position="319"/>
    </location>
</feature>
<dbReference type="GO" id="GO:0003677">
    <property type="term" value="F:DNA binding"/>
    <property type="evidence" value="ECO:0007669"/>
    <property type="project" value="UniProtKB-KW"/>
</dbReference>
<keyword evidence="3" id="KW-0238">DNA-binding</keyword>
<evidence type="ECO:0000313" key="8">
    <source>
        <dbReference type="Proteomes" id="UP000221394"/>
    </source>
</evidence>
<dbReference type="InterPro" id="IPR005119">
    <property type="entry name" value="LysR_subst-bd"/>
</dbReference>
<dbReference type="EMBL" id="PDJH01000001">
    <property type="protein sequence ID" value="PFG37532.1"/>
    <property type="molecule type" value="Genomic_DNA"/>
</dbReference>
<dbReference type="RefSeq" id="WP_245854791.1">
    <property type="nucleotide sequence ID" value="NZ_PDJH01000001.1"/>
</dbReference>
<dbReference type="GO" id="GO:0003700">
    <property type="term" value="F:DNA-binding transcription factor activity"/>
    <property type="evidence" value="ECO:0007669"/>
    <property type="project" value="TreeGrafter"/>
</dbReference>
<organism evidence="7 8">
    <name type="scientific">Flavimobilis soli</name>
    <dbReference type="NCBI Taxonomy" id="442709"/>
    <lineage>
        <taxon>Bacteria</taxon>
        <taxon>Bacillati</taxon>
        <taxon>Actinomycetota</taxon>
        <taxon>Actinomycetes</taxon>
        <taxon>Micrococcales</taxon>
        <taxon>Jonesiaceae</taxon>
        <taxon>Flavimobilis</taxon>
    </lineage>
</organism>
<accession>A0A2A9EH13</accession>
<protein>
    <submittedName>
        <fullName evidence="7">LysR substrate binding domain-containing protein</fullName>
    </submittedName>
</protein>